<evidence type="ECO:0000313" key="3">
    <source>
        <dbReference type="Proteomes" id="UP000070456"/>
    </source>
</evidence>
<dbReference type="RefSeq" id="WP_068558125.1">
    <property type="nucleotide sequence ID" value="NZ_LOEE01000104.1"/>
</dbReference>
<evidence type="ECO:0000256" key="1">
    <source>
        <dbReference type="SAM" id="SignalP"/>
    </source>
</evidence>
<gene>
    <name evidence="2" type="ORF">AN619_30670</name>
</gene>
<feature type="chain" id="PRO_5007491545" evidence="1">
    <location>
        <begin position="24"/>
        <end position="210"/>
    </location>
</feature>
<evidence type="ECO:0000313" key="2">
    <source>
        <dbReference type="EMBL" id="KXG73604.1"/>
    </source>
</evidence>
<reference evidence="2 3" key="1">
    <citation type="submission" date="2015-12" db="EMBL/GenBank/DDBJ databases">
        <title>Draft genome sequence of the thermoanaerobe Thermotalea metallivorans, an isolate from the runoff channel of the Great Artesian Basin, Australia.</title>
        <authorList>
            <person name="Patel B.K."/>
        </authorList>
    </citation>
    <scope>NUCLEOTIDE SEQUENCE [LARGE SCALE GENOMIC DNA]</scope>
    <source>
        <strain evidence="2 3">B2-1</strain>
    </source>
</reference>
<keyword evidence="1" id="KW-0732">Signal</keyword>
<sequence length="210" mass="23401">MKKMISMLLIFTLMFATVIPSFAAEKATDAEYARYQNALKNVEKSKLTDEEKVVMKQLIKEKYEYIVAKKSGQDIEALNIEFESVQTLSYPPFECIAVYSKSVDRIALEANKLMAYGSISGGIGLFATKVPYIGTGITAAGGFFGIAGGLMYLSVADLKAGSDYVGETWFRWTDEVNYTYQVYTKTYVEYDGTRISEVKQSAITDGDWDS</sequence>
<proteinExistence type="predicted"/>
<organism evidence="2 3">
    <name type="scientific">Thermotalea metallivorans</name>
    <dbReference type="NCBI Taxonomy" id="520762"/>
    <lineage>
        <taxon>Bacteria</taxon>
        <taxon>Bacillati</taxon>
        <taxon>Bacillota</taxon>
        <taxon>Clostridia</taxon>
        <taxon>Peptostreptococcales</taxon>
        <taxon>Thermotaleaceae</taxon>
        <taxon>Thermotalea</taxon>
    </lineage>
</organism>
<comment type="caution">
    <text evidence="2">The sequence shown here is derived from an EMBL/GenBank/DDBJ whole genome shotgun (WGS) entry which is preliminary data.</text>
</comment>
<dbReference type="EMBL" id="LOEE01000104">
    <property type="protein sequence ID" value="KXG73604.1"/>
    <property type="molecule type" value="Genomic_DNA"/>
</dbReference>
<dbReference type="Proteomes" id="UP000070456">
    <property type="component" value="Unassembled WGS sequence"/>
</dbReference>
<keyword evidence="3" id="KW-1185">Reference proteome</keyword>
<protein>
    <submittedName>
        <fullName evidence="2">Uncharacterized protein</fullName>
    </submittedName>
</protein>
<dbReference type="AlphaFoldDB" id="A0A140KZ79"/>
<accession>A0A140KZ79</accession>
<dbReference type="OrthoDB" id="9841338at2"/>
<feature type="signal peptide" evidence="1">
    <location>
        <begin position="1"/>
        <end position="23"/>
    </location>
</feature>
<name>A0A140KZ79_9FIRM</name>